<dbReference type="PANTHER" id="PTHR14969:SF13">
    <property type="entry name" value="AT30094P"/>
    <property type="match status" value="1"/>
</dbReference>
<dbReference type="CDD" id="cd03392">
    <property type="entry name" value="PAP2_like_2"/>
    <property type="match status" value="1"/>
</dbReference>
<dbReference type="RefSeq" id="WP_093537507.1">
    <property type="nucleotide sequence ID" value="NZ_FOXU01000005.1"/>
</dbReference>
<feature type="transmembrane region" description="Helical" evidence="1">
    <location>
        <begin position="169"/>
        <end position="191"/>
    </location>
</feature>
<dbReference type="EMBL" id="FOXU01000005">
    <property type="protein sequence ID" value="SFQ57565.1"/>
    <property type="molecule type" value="Genomic_DNA"/>
</dbReference>
<gene>
    <name evidence="3" type="ORF">SAMN05421670_2810</name>
</gene>
<dbReference type="Gene3D" id="1.20.144.10">
    <property type="entry name" value="Phosphatidic acid phosphatase type 2/haloperoxidase"/>
    <property type="match status" value="2"/>
</dbReference>
<feature type="transmembrane region" description="Helical" evidence="1">
    <location>
        <begin position="77"/>
        <end position="95"/>
    </location>
</feature>
<evidence type="ECO:0000259" key="2">
    <source>
        <dbReference type="SMART" id="SM00014"/>
    </source>
</evidence>
<reference evidence="4" key="1">
    <citation type="submission" date="2016-10" db="EMBL/GenBank/DDBJ databases">
        <authorList>
            <person name="Varghese N."/>
            <person name="Submissions S."/>
        </authorList>
    </citation>
    <scope>NUCLEOTIDE SEQUENCE [LARGE SCALE GENOMIC DNA]</scope>
    <source>
        <strain evidence="4">DSM 11706</strain>
    </source>
</reference>
<dbReference type="Proteomes" id="UP000198734">
    <property type="component" value="Unassembled WGS sequence"/>
</dbReference>
<keyword evidence="1" id="KW-1133">Transmembrane helix</keyword>
<dbReference type="SUPFAM" id="SSF48317">
    <property type="entry name" value="Acid phosphatase/Vanadium-dependent haloperoxidase"/>
    <property type="match status" value="1"/>
</dbReference>
<dbReference type="OrthoDB" id="9789113at2"/>
<organism evidence="3 4">
    <name type="scientific">Psychrobacillus psychrotolerans</name>
    <dbReference type="NCBI Taxonomy" id="126156"/>
    <lineage>
        <taxon>Bacteria</taxon>
        <taxon>Bacillati</taxon>
        <taxon>Bacillota</taxon>
        <taxon>Bacilli</taxon>
        <taxon>Bacillales</taxon>
        <taxon>Bacillaceae</taxon>
        <taxon>Psychrobacillus</taxon>
    </lineage>
</organism>
<feature type="transmembrane region" description="Helical" evidence="1">
    <location>
        <begin position="146"/>
        <end position="163"/>
    </location>
</feature>
<proteinExistence type="predicted"/>
<dbReference type="Pfam" id="PF01569">
    <property type="entry name" value="PAP2"/>
    <property type="match status" value="1"/>
</dbReference>
<protein>
    <submittedName>
        <fullName evidence="3">Undecaprenyl-diphosphatase</fullName>
    </submittedName>
</protein>
<dbReference type="STRING" id="126156.SAMN05421670_2810"/>
<dbReference type="InterPro" id="IPR000326">
    <property type="entry name" value="PAP2/HPO"/>
</dbReference>
<dbReference type="PANTHER" id="PTHR14969">
    <property type="entry name" value="SPHINGOSINE-1-PHOSPHATE PHOSPHOHYDROLASE"/>
    <property type="match status" value="1"/>
</dbReference>
<keyword evidence="4" id="KW-1185">Reference proteome</keyword>
<keyword evidence="1" id="KW-0472">Membrane</keyword>
<feature type="transmembrane region" description="Helical" evidence="1">
    <location>
        <begin position="115"/>
        <end position="134"/>
    </location>
</feature>
<keyword evidence="1" id="KW-0812">Transmembrane</keyword>
<evidence type="ECO:0000313" key="3">
    <source>
        <dbReference type="EMBL" id="SFQ57565.1"/>
    </source>
</evidence>
<dbReference type="SMART" id="SM00014">
    <property type="entry name" value="acidPPc"/>
    <property type="match status" value="1"/>
</dbReference>
<name>A0A1I5ZMD3_9BACI</name>
<evidence type="ECO:0000313" key="4">
    <source>
        <dbReference type="Proteomes" id="UP000198734"/>
    </source>
</evidence>
<evidence type="ECO:0000256" key="1">
    <source>
        <dbReference type="SAM" id="Phobius"/>
    </source>
</evidence>
<feature type="transmembrane region" description="Helical" evidence="1">
    <location>
        <begin position="49"/>
        <end position="70"/>
    </location>
</feature>
<dbReference type="InterPro" id="IPR036938">
    <property type="entry name" value="PAP2/HPO_sf"/>
</dbReference>
<dbReference type="AlphaFoldDB" id="A0A1I5ZMD3"/>
<sequence length="203" mass="23910">MKKWFYPLSLVTLLGFAALFVYFNSKEIAQFDNQMTQIFGDNNIIGFFHNFGDTKFIIFVTLLLVIYLWLRSKNYRGMLFVLLSVGFGNVLNQMLKKWVERERPDIPQQLETFSFPSGHAMVGLLYLFTIAYFLTEHQSSKPKRVLIWLVAILATIMVGLSRIAEHRHYASDVLAGWMIGYSWFVIVALWYEYRNRVFKKYTE</sequence>
<accession>A0A1I5ZMD3</accession>
<feature type="domain" description="Phosphatidic acid phosphatase type 2/haloperoxidase" evidence="2">
    <location>
        <begin position="77"/>
        <end position="188"/>
    </location>
</feature>